<evidence type="ECO:0000256" key="8">
    <source>
        <dbReference type="ARBA" id="ARBA00033033"/>
    </source>
</evidence>
<organism evidence="12 13">
    <name type="scientific">Aulographum hederae CBS 113979</name>
    <dbReference type="NCBI Taxonomy" id="1176131"/>
    <lineage>
        <taxon>Eukaryota</taxon>
        <taxon>Fungi</taxon>
        <taxon>Dikarya</taxon>
        <taxon>Ascomycota</taxon>
        <taxon>Pezizomycotina</taxon>
        <taxon>Dothideomycetes</taxon>
        <taxon>Pleosporomycetidae</taxon>
        <taxon>Aulographales</taxon>
        <taxon>Aulographaceae</taxon>
    </lineage>
</organism>
<name>A0A6G1HGR1_9PEZI</name>
<dbReference type="GO" id="GO:0004814">
    <property type="term" value="F:arginine-tRNA ligase activity"/>
    <property type="evidence" value="ECO:0007669"/>
    <property type="project" value="UniProtKB-EC"/>
</dbReference>
<keyword evidence="7 10" id="KW-0030">Aminoacyl-tRNA synthetase</keyword>
<dbReference type="AlphaFoldDB" id="A0A6G1HGR1"/>
<dbReference type="FunFam" id="1.10.730.10:FF:000006">
    <property type="entry name" value="Arginyl-tRNA synthetase 2, mitochondrial"/>
    <property type="match status" value="1"/>
</dbReference>
<dbReference type="Proteomes" id="UP000800041">
    <property type="component" value="Unassembled WGS sequence"/>
</dbReference>
<evidence type="ECO:0000256" key="7">
    <source>
        <dbReference type="ARBA" id="ARBA00023146"/>
    </source>
</evidence>
<keyword evidence="5 10" id="KW-0067">ATP-binding</keyword>
<dbReference type="Pfam" id="PF00750">
    <property type="entry name" value="tRNA-synt_1d"/>
    <property type="match status" value="1"/>
</dbReference>
<dbReference type="OrthoDB" id="68056at2759"/>
<evidence type="ECO:0000256" key="5">
    <source>
        <dbReference type="ARBA" id="ARBA00022840"/>
    </source>
</evidence>
<dbReference type="EC" id="6.1.1.19" evidence="2"/>
<dbReference type="Gene3D" id="3.30.1360.70">
    <property type="entry name" value="Arginyl tRNA synthetase N-terminal domain"/>
    <property type="match status" value="1"/>
</dbReference>
<evidence type="ECO:0000256" key="6">
    <source>
        <dbReference type="ARBA" id="ARBA00022917"/>
    </source>
</evidence>
<keyword evidence="13" id="KW-1185">Reference proteome</keyword>
<protein>
    <recommendedName>
        <fullName evidence="2">arginine--tRNA ligase</fullName>
        <ecNumber evidence="2">6.1.1.19</ecNumber>
    </recommendedName>
    <alternativeName>
        <fullName evidence="8">Arginyl-tRNA synthetase</fullName>
    </alternativeName>
</protein>
<gene>
    <name evidence="12" type="ORF">K402DRAFT_409563</name>
</gene>
<evidence type="ECO:0000313" key="12">
    <source>
        <dbReference type="EMBL" id="KAF1992128.1"/>
    </source>
</evidence>
<dbReference type="InterPro" id="IPR036695">
    <property type="entry name" value="Arg-tRNA-synth_N_sf"/>
</dbReference>
<dbReference type="SUPFAM" id="SSF55190">
    <property type="entry name" value="Arginyl-tRNA synthetase (ArgRS), N-terminal 'additional' domain"/>
    <property type="match status" value="1"/>
</dbReference>
<dbReference type="PANTHER" id="PTHR11956">
    <property type="entry name" value="ARGINYL-TRNA SYNTHETASE"/>
    <property type="match status" value="1"/>
</dbReference>
<dbReference type="InterPro" id="IPR008909">
    <property type="entry name" value="DALR_anticod-bd"/>
</dbReference>
<dbReference type="NCBIfam" id="TIGR00456">
    <property type="entry name" value="argS"/>
    <property type="match status" value="1"/>
</dbReference>
<dbReference type="GO" id="GO:0005524">
    <property type="term" value="F:ATP binding"/>
    <property type="evidence" value="ECO:0007669"/>
    <property type="project" value="UniProtKB-KW"/>
</dbReference>
<dbReference type="GO" id="GO:0032543">
    <property type="term" value="P:mitochondrial translation"/>
    <property type="evidence" value="ECO:0007669"/>
    <property type="project" value="TreeGrafter"/>
</dbReference>
<dbReference type="GO" id="GO:0005739">
    <property type="term" value="C:mitochondrion"/>
    <property type="evidence" value="ECO:0007669"/>
    <property type="project" value="TreeGrafter"/>
</dbReference>
<proteinExistence type="inferred from homology"/>
<keyword evidence="4 10" id="KW-0547">Nucleotide-binding</keyword>
<dbReference type="InterPro" id="IPR035684">
    <property type="entry name" value="ArgRS_core"/>
</dbReference>
<sequence>MDRSLIQDRLQKLHISDMEFPACYPELKPLEFYQVTGIEAKTIYPLIQRTQPLDKGDLLLPVPTLKFPGSHLVTQPSTDGPFLRFFLKGPELLQRVVPAILRDPRTWGHNPLSGLKSTSDPSQGQKRIIIEFSSPNIAKPFHQGHLRSTIIRGFLDNLYEGAGWDVVRVNYLGDWGKQYGLLALGFNMFGDEKALAEDPINYLYQIYVKINRMLSDERKEVETLETAGQDASKLRNDGLDEQARRYFKALCDGDSETLQLWSNFREFSIEKYKHSYARLNIRFDEYLGASMVKEESMKVAEKHMADKDLTESSEGAVIIDFTKHVPGKAGKTLGKALVRKKDGTSLYLTRDIDDYVVASDQEVHLKQLFKVVELIGNEDLRSRLSHISFGLVLGMSTRRGTVVFLDDVLREVAEKMHEVMKKNEDKYSQVSDPEKIADILGISIVMVQDMSGKRINNYHFNMDVLTAFEGDTGPYLQYSHARLCSIFFKAGVFPAELENANLTLVTEPHAVNLVRLIAQYPDTIQNTMRTLEPSTVLTYLFRLIHTLNSSYSVLRVIGSEAELMKARLALYAAVRAVLNSGLRLLGLTPVERYEQCRPRSISC</sequence>
<dbReference type="Gene3D" id="3.40.50.620">
    <property type="entry name" value="HUPs"/>
    <property type="match status" value="1"/>
</dbReference>
<dbReference type="InterPro" id="IPR001278">
    <property type="entry name" value="Arg-tRNA-ligase"/>
</dbReference>
<dbReference type="FunFam" id="3.40.50.620:FF:000058">
    <property type="entry name" value="Mitochondrial arginyl-tRNA synthetase"/>
    <property type="match status" value="1"/>
</dbReference>
<evidence type="ECO:0000256" key="4">
    <source>
        <dbReference type="ARBA" id="ARBA00022741"/>
    </source>
</evidence>
<evidence type="ECO:0000259" key="11">
    <source>
        <dbReference type="SMART" id="SM00836"/>
    </source>
</evidence>
<dbReference type="SUPFAM" id="SSF47323">
    <property type="entry name" value="Anticodon-binding domain of a subclass of class I aminoacyl-tRNA synthetases"/>
    <property type="match status" value="1"/>
</dbReference>
<evidence type="ECO:0000256" key="9">
    <source>
        <dbReference type="ARBA" id="ARBA00049339"/>
    </source>
</evidence>
<dbReference type="InterPro" id="IPR009080">
    <property type="entry name" value="tRNAsynth_Ia_anticodon-bd"/>
</dbReference>
<feature type="domain" description="DALR anticodon binding" evidence="11">
    <location>
        <begin position="476"/>
        <end position="593"/>
    </location>
</feature>
<comment type="similarity">
    <text evidence="1 10">Belongs to the class-I aminoacyl-tRNA synthetase family.</text>
</comment>
<evidence type="ECO:0000313" key="13">
    <source>
        <dbReference type="Proteomes" id="UP000800041"/>
    </source>
</evidence>
<evidence type="ECO:0000256" key="2">
    <source>
        <dbReference type="ARBA" id="ARBA00012837"/>
    </source>
</evidence>
<dbReference type="InterPro" id="IPR014729">
    <property type="entry name" value="Rossmann-like_a/b/a_fold"/>
</dbReference>
<dbReference type="PRINTS" id="PR01038">
    <property type="entry name" value="TRNASYNTHARG"/>
</dbReference>
<dbReference type="Pfam" id="PF05746">
    <property type="entry name" value="DALR_1"/>
    <property type="match status" value="1"/>
</dbReference>
<dbReference type="SMART" id="SM00836">
    <property type="entry name" value="DALR_1"/>
    <property type="match status" value="1"/>
</dbReference>
<comment type="catalytic activity">
    <reaction evidence="9">
        <text>tRNA(Arg) + L-arginine + ATP = L-arginyl-tRNA(Arg) + AMP + diphosphate</text>
        <dbReference type="Rhea" id="RHEA:20301"/>
        <dbReference type="Rhea" id="RHEA-COMP:9658"/>
        <dbReference type="Rhea" id="RHEA-COMP:9673"/>
        <dbReference type="ChEBI" id="CHEBI:30616"/>
        <dbReference type="ChEBI" id="CHEBI:32682"/>
        <dbReference type="ChEBI" id="CHEBI:33019"/>
        <dbReference type="ChEBI" id="CHEBI:78442"/>
        <dbReference type="ChEBI" id="CHEBI:78513"/>
        <dbReference type="ChEBI" id="CHEBI:456215"/>
        <dbReference type="EC" id="6.1.1.19"/>
    </reaction>
</comment>
<dbReference type="PANTHER" id="PTHR11956:SF11">
    <property type="entry name" value="ARGININE--TRNA LIGASE, MITOCHONDRIAL-RELATED"/>
    <property type="match status" value="1"/>
</dbReference>
<reference evidence="12" key="1">
    <citation type="journal article" date="2020" name="Stud. Mycol.">
        <title>101 Dothideomycetes genomes: a test case for predicting lifestyles and emergence of pathogens.</title>
        <authorList>
            <person name="Haridas S."/>
            <person name="Albert R."/>
            <person name="Binder M."/>
            <person name="Bloem J."/>
            <person name="Labutti K."/>
            <person name="Salamov A."/>
            <person name="Andreopoulos B."/>
            <person name="Baker S."/>
            <person name="Barry K."/>
            <person name="Bills G."/>
            <person name="Bluhm B."/>
            <person name="Cannon C."/>
            <person name="Castanera R."/>
            <person name="Culley D."/>
            <person name="Daum C."/>
            <person name="Ezra D."/>
            <person name="Gonzalez J."/>
            <person name="Henrissat B."/>
            <person name="Kuo A."/>
            <person name="Liang C."/>
            <person name="Lipzen A."/>
            <person name="Lutzoni F."/>
            <person name="Magnuson J."/>
            <person name="Mondo S."/>
            <person name="Nolan M."/>
            <person name="Ohm R."/>
            <person name="Pangilinan J."/>
            <person name="Park H.-J."/>
            <person name="Ramirez L."/>
            <person name="Alfaro M."/>
            <person name="Sun H."/>
            <person name="Tritt A."/>
            <person name="Yoshinaga Y."/>
            <person name="Zwiers L.-H."/>
            <person name="Turgeon B."/>
            <person name="Goodwin S."/>
            <person name="Spatafora J."/>
            <person name="Crous P."/>
            <person name="Grigoriev I."/>
        </authorList>
    </citation>
    <scope>NUCLEOTIDE SEQUENCE</scope>
    <source>
        <strain evidence="12">CBS 113979</strain>
    </source>
</reference>
<dbReference type="SUPFAM" id="SSF52374">
    <property type="entry name" value="Nucleotidylyl transferase"/>
    <property type="match status" value="1"/>
</dbReference>
<dbReference type="GO" id="GO:0006420">
    <property type="term" value="P:arginyl-tRNA aminoacylation"/>
    <property type="evidence" value="ECO:0007669"/>
    <property type="project" value="InterPro"/>
</dbReference>
<dbReference type="CDD" id="cd07956">
    <property type="entry name" value="Anticodon_Ia_Arg"/>
    <property type="match status" value="1"/>
</dbReference>
<keyword evidence="3 10" id="KW-0436">Ligase</keyword>
<dbReference type="Gene3D" id="1.10.730.10">
    <property type="entry name" value="Isoleucyl-tRNA Synthetase, Domain 1"/>
    <property type="match status" value="1"/>
</dbReference>
<keyword evidence="6 10" id="KW-0648">Protein biosynthesis</keyword>
<accession>A0A6G1HGR1</accession>
<evidence type="ECO:0000256" key="1">
    <source>
        <dbReference type="ARBA" id="ARBA00005594"/>
    </source>
</evidence>
<dbReference type="EMBL" id="ML977138">
    <property type="protein sequence ID" value="KAF1992128.1"/>
    <property type="molecule type" value="Genomic_DNA"/>
</dbReference>
<evidence type="ECO:0000256" key="3">
    <source>
        <dbReference type="ARBA" id="ARBA00022598"/>
    </source>
</evidence>
<evidence type="ECO:0000256" key="10">
    <source>
        <dbReference type="RuleBase" id="RU363038"/>
    </source>
</evidence>